<sequence>MDFEEEKEDPRQFGMNSGLKKSKKYIRILDAVIWPKKYFLAYKNFDRFADQPNHCSPKYYSVKSDTVTLGEDPLQFGMKKENYS</sequence>
<dbReference type="EMBL" id="REGN01003557">
    <property type="protein sequence ID" value="RNA21941.1"/>
    <property type="molecule type" value="Genomic_DNA"/>
</dbReference>
<dbReference type="AlphaFoldDB" id="A0A3M7REP7"/>
<evidence type="ECO:0000313" key="1">
    <source>
        <dbReference type="EMBL" id="RNA21941.1"/>
    </source>
</evidence>
<proteinExistence type="predicted"/>
<gene>
    <name evidence="1" type="ORF">BpHYR1_027743</name>
</gene>
<evidence type="ECO:0000313" key="2">
    <source>
        <dbReference type="Proteomes" id="UP000276133"/>
    </source>
</evidence>
<dbReference type="Proteomes" id="UP000276133">
    <property type="component" value="Unassembled WGS sequence"/>
</dbReference>
<name>A0A3M7REP7_BRAPC</name>
<protein>
    <submittedName>
        <fullName evidence="1">Uncharacterized protein</fullName>
    </submittedName>
</protein>
<keyword evidence="2" id="KW-1185">Reference proteome</keyword>
<accession>A0A3M7REP7</accession>
<reference evidence="1 2" key="1">
    <citation type="journal article" date="2018" name="Sci. Rep.">
        <title>Genomic signatures of local adaptation to the degree of environmental predictability in rotifers.</title>
        <authorList>
            <person name="Franch-Gras L."/>
            <person name="Hahn C."/>
            <person name="Garcia-Roger E.M."/>
            <person name="Carmona M.J."/>
            <person name="Serra M."/>
            <person name="Gomez A."/>
        </authorList>
    </citation>
    <scope>NUCLEOTIDE SEQUENCE [LARGE SCALE GENOMIC DNA]</scope>
    <source>
        <strain evidence="1">HYR1</strain>
    </source>
</reference>
<comment type="caution">
    <text evidence="1">The sequence shown here is derived from an EMBL/GenBank/DDBJ whole genome shotgun (WGS) entry which is preliminary data.</text>
</comment>
<organism evidence="1 2">
    <name type="scientific">Brachionus plicatilis</name>
    <name type="common">Marine rotifer</name>
    <name type="synonym">Brachionus muelleri</name>
    <dbReference type="NCBI Taxonomy" id="10195"/>
    <lineage>
        <taxon>Eukaryota</taxon>
        <taxon>Metazoa</taxon>
        <taxon>Spiralia</taxon>
        <taxon>Gnathifera</taxon>
        <taxon>Rotifera</taxon>
        <taxon>Eurotatoria</taxon>
        <taxon>Monogononta</taxon>
        <taxon>Pseudotrocha</taxon>
        <taxon>Ploima</taxon>
        <taxon>Brachionidae</taxon>
        <taxon>Brachionus</taxon>
    </lineage>
</organism>